<dbReference type="Gene3D" id="3.30.1540.20">
    <property type="entry name" value="MutL, C-terminal domain, dimerisation subdomain"/>
    <property type="match status" value="2"/>
</dbReference>
<comment type="similarity">
    <text evidence="1">Belongs to the DNA mismatch repair MutL/HexB family.</text>
</comment>
<dbReference type="GO" id="GO:0030983">
    <property type="term" value="F:mismatched DNA binding"/>
    <property type="evidence" value="ECO:0007669"/>
    <property type="project" value="InterPro"/>
</dbReference>
<evidence type="ECO:0000259" key="5">
    <source>
        <dbReference type="SMART" id="SM01340"/>
    </source>
</evidence>
<evidence type="ECO:0000259" key="4">
    <source>
        <dbReference type="SMART" id="SM00853"/>
    </source>
</evidence>
<evidence type="ECO:0000256" key="2">
    <source>
        <dbReference type="ARBA" id="ARBA00022763"/>
    </source>
</evidence>
<feature type="domain" description="DNA mismatch repair protein S5" evidence="5">
    <location>
        <begin position="232"/>
        <end position="370"/>
    </location>
</feature>
<dbReference type="SUPFAM" id="SSF118116">
    <property type="entry name" value="DNA mismatch repair protein MutL"/>
    <property type="match status" value="1"/>
</dbReference>
<dbReference type="PANTHER" id="PTHR10073:SF47">
    <property type="entry name" value="DNA MISMATCH REPAIR PROTEIN MLH3"/>
    <property type="match status" value="1"/>
</dbReference>
<dbReference type="InterPro" id="IPR014721">
    <property type="entry name" value="Ribsml_uS5_D2-typ_fold_subgr"/>
</dbReference>
<dbReference type="EMBL" id="RSCE01000010">
    <property type="protein sequence ID" value="RSH79348.1"/>
    <property type="molecule type" value="Genomic_DNA"/>
</dbReference>
<dbReference type="InterPro" id="IPR020568">
    <property type="entry name" value="Ribosomal_Su5_D2-typ_SF"/>
</dbReference>
<protein>
    <submittedName>
        <fullName evidence="6">DNA mismatch repair protein</fullName>
    </submittedName>
</protein>
<dbReference type="InterPro" id="IPR014762">
    <property type="entry name" value="DNA_mismatch_repair_CS"/>
</dbReference>
<evidence type="ECO:0000256" key="1">
    <source>
        <dbReference type="ARBA" id="ARBA00006082"/>
    </source>
</evidence>
<proteinExistence type="inferred from homology"/>
<reference evidence="6 7" key="1">
    <citation type="submission" date="2018-11" db="EMBL/GenBank/DDBJ databases">
        <title>Genome sequence of Apiotrichum porosum DSM 27194.</title>
        <authorList>
            <person name="Aliyu H."/>
            <person name="Gorte O."/>
            <person name="Ochsenreither K."/>
        </authorList>
    </citation>
    <scope>NUCLEOTIDE SEQUENCE [LARGE SCALE GENOMIC DNA]</scope>
    <source>
        <strain evidence="6 7">DSM 27194</strain>
    </source>
</reference>
<accession>A0A427XKI5</accession>
<dbReference type="SMART" id="SM00853">
    <property type="entry name" value="MutL_C"/>
    <property type="match status" value="1"/>
</dbReference>
<dbReference type="AlphaFoldDB" id="A0A427XKI5"/>
<organism evidence="6 7">
    <name type="scientific">Apiotrichum porosum</name>
    <dbReference type="NCBI Taxonomy" id="105984"/>
    <lineage>
        <taxon>Eukaryota</taxon>
        <taxon>Fungi</taxon>
        <taxon>Dikarya</taxon>
        <taxon>Basidiomycota</taxon>
        <taxon>Agaricomycotina</taxon>
        <taxon>Tremellomycetes</taxon>
        <taxon>Trichosporonales</taxon>
        <taxon>Trichosporonaceae</taxon>
        <taxon>Apiotrichum</taxon>
    </lineage>
</organism>
<sequence length="776" mass="84512">MTAGPSRMSEDTANPAPLPVQRLRRPTATRLRSSLVVPSIAQVLNELVQNALDAGAQRIECWINLVSGNETVRVEDDGDGVRLEDLDQVGERNGSKEVYEMGGKADTYGFRGEALASIAALSLVEFTTRVAGGPSNSKIIKNSKTLYQGAARTDLSRPHGTTVTVRNLFNAIPVRQAAMASSTSSSLSACKRVIESLALARPQVRWTLWEERPGGARKVVSIQGGKTALDVFRMLYGNAGVEKVQKVRVSAGDRRADGFISLEGAATKGHQHLHVNGYPLESSELQLAIAKRFANSQFSTMATDLMDDAAMGKKRPSPRRLERHPVYVLSLTVPSHEVDAMYEPRKSTLGYRDGAKIQSFVVAVVDDFLRRNGFGPRREATLSPGPSPRKRAAANNGSPLSRAHKRRATSEQPPSATGKSRLWDDLLAAVPEGLSPKPQPDPFAQPCSDWINKLVNQVDDGVIVIPSRRRSAAPVLGDEEPTSLTGATPMVGPPTDITFPRTSLAVPLILAQVDRKFVPCVLDADPAADGQPRSALVVFDQHAADERAAVESILDTLCEGFATSNMATSELPEDHVRLVLTRKEVEVLEREGVRDVLERWGVHLAPTESVETDYVQVGVVKVPSLLDRLARKEGTELTRLLRLYLPVLADDIGELQALIISLESESGGELGEGGWARVQRWMPREMVELANSKACRGGSHLAHLSTSDPAGAIMFEDRLDNDQCHRLLTRLATTRNPWVCAHGRPTFIPLCTLPTSSASRPASRQRIDWASWNETS</sequence>
<name>A0A427XKI5_9TREE</name>
<dbReference type="GO" id="GO:0032300">
    <property type="term" value="C:mismatch repair complex"/>
    <property type="evidence" value="ECO:0007669"/>
    <property type="project" value="InterPro"/>
</dbReference>
<dbReference type="InterPro" id="IPR038973">
    <property type="entry name" value="MutL/Mlh/Pms-like"/>
</dbReference>
<evidence type="ECO:0000313" key="7">
    <source>
        <dbReference type="Proteomes" id="UP000279236"/>
    </source>
</evidence>
<dbReference type="PANTHER" id="PTHR10073">
    <property type="entry name" value="DNA MISMATCH REPAIR PROTEIN MLH, PMS, MUTL"/>
    <property type="match status" value="1"/>
</dbReference>
<gene>
    <name evidence="6" type="primary">MLH3</name>
    <name evidence="6" type="ORF">EHS24_001390</name>
</gene>
<dbReference type="Pfam" id="PF13589">
    <property type="entry name" value="HATPase_c_3"/>
    <property type="match status" value="1"/>
</dbReference>
<comment type="caution">
    <text evidence="6">The sequence shown here is derived from an EMBL/GenBank/DDBJ whole genome shotgun (WGS) entry which is preliminary data.</text>
</comment>
<dbReference type="InterPro" id="IPR042120">
    <property type="entry name" value="MutL_C_dimsub"/>
</dbReference>
<dbReference type="Gene3D" id="3.30.565.10">
    <property type="entry name" value="Histidine kinase-like ATPase, C-terminal domain"/>
    <property type="match status" value="1"/>
</dbReference>
<dbReference type="InterPro" id="IPR013507">
    <property type="entry name" value="DNA_mismatch_S5_2-like"/>
</dbReference>
<feature type="region of interest" description="Disordered" evidence="3">
    <location>
        <begin position="473"/>
        <end position="494"/>
    </location>
</feature>
<feature type="region of interest" description="Disordered" evidence="3">
    <location>
        <begin position="374"/>
        <end position="422"/>
    </location>
</feature>
<dbReference type="GO" id="GO:0006298">
    <property type="term" value="P:mismatch repair"/>
    <property type="evidence" value="ECO:0007669"/>
    <property type="project" value="InterPro"/>
</dbReference>
<dbReference type="InterPro" id="IPR036890">
    <property type="entry name" value="HATPase_C_sf"/>
</dbReference>
<dbReference type="GO" id="GO:0140664">
    <property type="term" value="F:ATP-dependent DNA damage sensor activity"/>
    <property type="evidence" value="ECO:0007669"/>
    <property type="project" value="InterPro"/>
</dbReference>
<dbReference type="InterPro" id="IPR014790">
    <property type="entry name" value="MutL_C"/>
</dbReference>
<evidence type="ECO:0000313" key="6">
    <source>
        <dbReference type="EMBL" id="RSH79348.1"/>
    </source>
</evidence>
<keyword evidence="7" id="KW-1185">Reference proteome</keyword>
<dbReference type="SUPFAM" id="SSF55874">
    <property type="entry name" value="ATPase domain of HSP90 chaperone/DNA topoisomerase II/histidine kinase"/>
    <property type="match status" value="1"/>
</dbReference>
<feature type="domain" description="MutL C-terminal dimerisation" evidence="4">
    <location>
        <begin position="509"/>
        <end position="701"/>
    </location>
</feature>
<dbReference type="SMART" id="SM01340">
    <property type="entry name" value="DNA_mis_repair"/>
    <property type="match status" value="1"/>
</dbReference>
<dbReference type="GO" id="GO:0061982">
    <property type="term" value="P:meiosis I cell cycle process"/>
    <property type="evidence" value="ECO:0007669"/>
    <property type="project" value="UniProtKB-ARBA"/>
</dbReference>
<dbReference type="RefSeq" id="XP_028474495.1">
    <property type="nucleotide sequence ID" value="XM_028617188.1"/>
</dbReference>
<dbReference type="STRING" id="105984.A0A427XKI5"/>
<dbReference type="OrthoDB" id="429932at2759"/>
<keyword evidence="2" id="KW-0227">DNA damage</keyword>
<dbReference type="Gene3D" id="3.30.230.10">
    <property type="match status" value="1"/>
</dbReference>
<dbReference type="GO" id="GO:0016887">
    <property type="term" value="F:ATP hydrolysis activity"/>
    <property type="evidence" value="ECO:0007669"/>
    <property type="project" value="InterPro"/>
</dbReference>
<dbReference type="InterPro" id="IPR037198">
    <property type="entry name" value="MutL_C_sf"/>
</dbReference>
<dbReference type="GO" id="GO:0005524">
    <property type="term" value="F:ATP binding"/>
    <property type="evidence" value="ECO:0007669"/>
    <property type="project" value="InterPro"/>
</dbReference>
<evidence type="ECO:0000256" key="3">
    <source>
        <dbReference type="SAM" id="MobiDB-lite"/>
    </source>
</evidence>
<dbReference type="SUPFAM" id="SSF54211">
    <property type="entry name" value="Ribosomal protein S5 domain 2-like"/>
    <property type="match status" value="1"/>
</dbReference>
<dbReference type="Proteomes" id="UP000279236">
    <property type="component" value="Unassembled WGS sequence"/>
</dbReference>
<dbReference type="PROSITE" id="PS00058">
    <property type="entry name" value="DNA_MISMATCH_REPAIR_1"/>
    <property type="match status" value="1"/>
</dbReference>
<dbReference type="GeneID" id="39585933"/>